<feature type="compositionally biased region" description="Basic and acidic residues" evidence="1">
    <location>
        <begin position="236"/>
        <end position="250"/>
    </location>
</feature>
<keyword evidence="2" id="KW-0472">Membrane</keyword>
<feature type="region of interest" description="Disordered" evidence="1">
    <location>
        <begin position="111"/>
        <end position="154"/>
    </location>
</feature>
<dbReference type="Proteomes" id="UP000315677">
    <property type="component" value="Unassembled WGS sequence"/>
</dbReference>
<name>A0A543CXJ9_9PSEU</name>
<sequence>MFLTLRILGLVVVAVFAAAGLAVASAILPLLIGLAVLVGLAALCLREEDPRSATSRFGGRPLRQAAAAAGGAVVAVYVVVGMTTLLGGAVTMLAVATALAALGYRRVRRGTARDTGHDPHPGADAAETGDPMTCGPSGDGLGRSPADAAGTEAGAGRLLPADPAALSTTELCRAWRLSYLLLQKARAPEALADAAELRRRYLDEMARRHPAGFRRWLEDGARAAGDPSRYVRRSARPVDPDEDRTTREGR</sequence>
<accession>A0A543CXJ9</accession>
<gene>
    <name evidence="3" type="ORF">FB558_8350</name>
</gene>
<evidence type="ECO:0000313" key="3">
    <source>
        <dbReference type="EMBL" id="TQM01832.1"/>
    </source>
</evidence>
<protein>
    <submittedName>
        <fullName evidence="3">Uncharacterized protein</fullName>
    </submittedName>
</protein>
<evidence type="ECO:0000256" key="2">
    <source>
        <dbReference type="SAM" id="Phobius"/>
    </source>
</evidence>
<feature type="region of interest" description="Disordered" evidence="1">
    <location>
        <begin position="218"/>
        <end position="250"/>
    </location>
</feature>
<dbReference type="RefSeq" id="WP_142064755.1">
    <property type="nucleotide sequence ID" value="NZ_VFPA01000008.1"/>
</dbReference>
<evidence type="ECO:0000256" key="1">
    <source>
        <dbReference type="SAM" id="MobiDB-lite"/>
    </source>
</evidence>
<reference evidence="3 4" key="1">
    <citation type="submission" date="2019-06" db="EMBL/GenBank/DDBJ databases">
        <title>Sequencing the genomes of 1000 actinobacteria strains.</title>
        <authorList>
            <person name="Klenk H.-P."/>
        </authorList>
    </citation>
    <scope>NUCLEOTIDE SEQUENCE [LARGE SCALE GENOMIC DNA]</scope>
    <source>
        <strain evidence="3 4">DSM 45301</strain>
    </source>
</reference>
<feature type="transmembrane region" description="Helical" evidence="2">
    <location>
        <begin position="86"/>
        <end position="104"/>
    </location>
</feature>
<comment type="caution">
    <text evidence="3">The sequence shown here is derived from an EMBL/GenBank/DDBJ whole genome shotgun (WGS) entry which is preliminary data.</text>
</comment>
<organism evidence="3 4">
    <name type="scientific">Pseudonocardia kunmingensis</name>
    <dbReference type="NCBI Taxonomy" id="630975"/>
    <lineage>
        <taxon>Bacteria</taxon>
        <taxon>Bacillati</taxon>
        <taxon>Actinomycetota</taxon>
        <taxon>Actinomycetes</taxon>
        <taxon>Pseudonocardiales</taxon>
        <taxon>Pseudonocardiaceae</taxon>
        <taxon>Pseudonocardia</taxon>
    </lineage>
</organism>
<feature type="transmembrane region" description="Helical" evidence="2">
    <location>
        <begin position="27"/>
        <end position="45"/>
    </location>
</feature>
<dbReference type="EMBL" id="VFPA01000008">
    <property type="protein sequence ID" value="TQM01832.1"/>
    <property type="molecule type" value="Genomic_DNA"/>
</dbReference>
<evidence type="ECO:0000313" key="4">
    <source>
        <dbReference type="Proteomes" id="UP000315677"/>
    </source>
</evidence>
<dbReference type="OrthoDB" id="3827100at2"/>
<keyword evidence="2" id="KW-1133">Transmembrane helix</keyword>
<keyword evidence="2" id="KW-0812">Transmembrane</keyword>
<feature type="compositionally biased region" description="Basic and acidic residues" evidence="1">
    <location>
        <begin position="111"/>
        <end position="121"/>
    </location>
</feature>
<dbReference type="AlphaFoldDB" id="A0A543CXJ9"/>
<keyword evidence="4" id="KW-1185">Reference proteome</keyword>
<proteinExistence type="predicted"/>